<evidence type="ECO:0000313" key="11">
    <source>
        <dbReference type="EMBL" id="CFX77230.1"/>
    </source>
</evidence>
<feature type="domain" description="Formyl transferase N-terminal" evidence="9">
    <location>
        <begin position="1"/>
        <end position="178"/>
    </location>
</feature>
<dbReference type="Gene3D" id="3.10.25.10">
    <property type="entry name" value="Formyl transferase, C-terminal domain"/>
    <property type="match status" value="1"/>
</dbReference>
<dbReference type="FunFam" id="3.40.50.12230:FF:000001">
    <property type="entry name" value="Methionyl-tRNA formyltransferase"/>
    <property type="match status" value="1"/>
</dbReference>
<keyword evidence="12" id="KW-1185">Reference proteome</keyword>
<sequence>MNIIFMGTSDFAVPSLLKLIESPDEILTVVTQPDRPRGRGNKFVPSPVKEVALKYELPLFQPARIKIEESVDRIQSLEADIIVVASYGQIIPPELLDYPRLGCINVHASLLPRYRGAAPIQRAIMAGEEISGVTTMAMDSGLDTGDIILQMPVPIPPEMDHGQYEQLLAVAGADLLMDTLAILKSGSFPRKKQNPFLASYAHMLTREEEEINWQDEAISIHNRIRALSPKPAAYTSFQGKRFKIFKSRTLPDDAPGEPGEIVAIVTDGFIVKSSRGLLEIREVQMEGRKRMPSGDFLKGFKLKVGDILGN</sequence>
<dbReference type="CDD" id="cd08704">
    <property type="entry name" value="Met_tRNA_FMT_C"/>
    <property type="match status" value="1"/>
</dbReference>
<evidence type="ECO:0000256" key="6">
    <source>
        <dbReference type="ARBA" id="ARBA00022917"/>
    </source>
</evidence>
<comment type="similarity">
    <text evidence="2 8">Belongs to the Fmt family.</text>
</comment>
<evidence type="ECO:0000256" key="4">
    <source>
        <dbReference type="ARBA" id="ARBA00016014"/>
    </source>
</evidence>
<dbReference type="NCBIfam" id="TIGR00460">
    <property type="entry name" value="fmt"/>
    <property type="match status" value="1"/>
</dbReference>
<dbReference type="InterPro" id="IPR002376">
    <property type="entry name" value="Formyl_transf_N"/>
</dbReference>
<dbReference type="AlphaFoldDB" id="A0A0E4GE71"/>
<dbReference type="CDD" id="cd08646">
    <property type="entry name" value="FMT_core_Met-tRNA-FMT_N"/>
    <property type="match status" value="1"/>
</dbReference>
<dbReference type="EMBL" id="CGIH01000029">
    <property type="protein sequence ID" value="CFX77230.1"/>
    <property type="molecule type" value="Genomic_DNA"/>
</dbReference>
<dbReference type="EC" id="2.1.2.9" evidence="3 8"/>
<dbReference type="GO" id="GO:0004479">
    <property type="term" value="F:methionyl-tRNA formyltransferase activity"/>
    <property type="evidence" value="ECO:0007669"/>
    <property type="project" value="UniProtKB-UniRule"/>
</dbReference>
<keyword evidence="5 8" id="KW-0808">Transferase</keyword>
<feature type="binding site" evidence="8">
    <location>
        <begin position="109"/>
        <end position="112"/>
    </location>
    <ligand>
        <name>(6S)-5,6,7,8-tetrahydrofolate</name>
        <dbReference type="ChEBI" id="CHEBI:57453"/>
    </ligand>
</feature>
<dbReference type="PANTHER" id="PTHR11138">
    <property type="entry name" value="METHIONYL-TRNA FORMYLTRANSFERASE"/>
    <property type="match status" value="1"/>
</dbReference>
<evidence type="ECO:0000259" key="10">
    <source>
        <dbReference type="Pfam" id="PF02911"/>
    </source>
</evidence>
<dbReference type="SUPFAM" id="SSF53328">
    <property type="entry name" value="Formyltransferase"/>
    <property type="match status" value="1"/>
</dbReference>
<dbReference type="InterPro" id="IPR044135">
    <property type="entry name" value="Met-tRNA-FMT_C"/>
</dbReference>
<dbReference type="GO" id="GO:0005829">
    <property type="term" value="C:cytosol"/>
    <property type="evidence" value="ECO:0007669"/>
    <property type="project" value="TreeGrafter"/>
</dbReference>
<evidence type="ECO:0000259" key="9">
    <source>
        <dbReference type="Pfam" id="PF00551"/>
    </source>
</evidence>
<comment type="catalytic activity">
    <reaction evidence="7 8">
        <text>L-methionyl-tRNA(fMet) + (6R)-10-formyltetrahydrofolate = N-formyl-L-methionyl-tRNA(fMet) + (6S)-5,6,7,8-tetrahydrofolate + H(+)</text>
        <dbReference type="Rhea" id="RHEA:24380"/>
        <dbReference type="Rhea" id="RHEA-COMP:9952"/>
        <dbReference type="Rhea" id="RHEA-COMP:9953"/>
        <dbReference type="ChEBI" id="CHEBI:15378"/>
        <dbReference type="ChEBI" id="CHEBI:57453"/>
        <dbReference type="ChEBI" id="CHEBI:78530"/>
        <dbReference type="ChEBI" id="CHEBI:78844"/>
        <dbReference type="ChEBI" id="CHEBI:195366"/>
        <dbReference type="EC" id="2.1.2.9"/>
    </reaction>
</comment>
<evidence type="ECO:0000256" key="8">
    <source>
        <dbReference type="HAMAP-Rule" id="MF_00182"/>
    </source>
</evidence>
<dbReference type="Gene3D" id="3.40.50.170">
    <property type="entry name" value="Formyl transferase, N-terminal domain"/>
    <property type="match status" value="1"/>
</dbReference>
<evidence type="ECO:0000313" key="12">
    <source>
        <dbReference type="Proteomes" id="UP000045545"/>
    </source>
</evidence>
<evidence type="ECO:0000256" key="5">
    <source>
        <dbReference type="ARBA" id="ARBA00022679"/>
    </source>
</evidence>
<dbReference type="InterPro" id="IPR011034">
    <property type="entry name" value="Formyl_transferase-like_C_sf"/>
</dbReference>
<dbReference type="STRING" id="690567.1841"/>
<dbReference type="HAMAP" id="MF_00182">
    <property type="entry name" value="Formyl_trans"/>
    <property type="match status" value="1"/>
</dbReference>
<dbReference type="SUPFAM" id="SSF50486">
    <property type="entry name" value="FMT C-terminal domain-like"/>
    <property type="match status" value="1"/>
</dbReference>
<feature type="domain" description="Formyl transferase C-terminal" evidence="10">
    <location>
        <begin position="204"/>
        <end position="300"/>
    </location>
</feature>
<name>A0A0E4GE71_9FIRM</name>
<evidence type="ECO:0000256" key="3">
    <source>
        <dbReference type="ARBA" id="ARBA00012261"/>
    </source>
</evidence>
<proteinExistence type="inferred from homology"/>
<dbReference type="Pfam" id="PF02911">
    <property type="entry name" value="Formyl_trans_C"/>
    <property type="match status" value="1"/>
</dbReference>
<dbReference type="RefSeq" id="WP_046498000.1">
    <property type="nucleotide sequence ID" value="NZ_CGIH01000029.1"/>
</dbReference>
<gene>
    <name evidence="8" type="primary">fmt</name>
    <name evidence="11" type="ORF">1841</name>
</gene>
<dbReference type="InterPro" id="IPR005794">
    <property type="entry name" value="Fmt"/>
</dbReference>
<evidence type="ECO:0000256" key="1">
    <source>
        <dbReference type="ARBA" id="ARBA00002606"/>
    </source>
</evidence>
<dbReference type="InterPro" id="IPR037022">
    <property type="entry name" value="Formyl_trans_C_sf"/>
</dbReference>
<dbReference type="InterPro" id="IPR005793">
    <property type="entry name" value="Formyl_trans_C"/>
</dbReference>
<evidence type="ECO:0000256" key="2">
    <source>
        <dbReference type="ARBA" id="ARBA00010699"/>
    </source>
</evidence>
<dbReference type="Proteomes" id="UP000045545">
    <property type="component" value="Unassembled WGS sequence"/>
</dbReference>
<accession>A0A0E4GE71</accession>
<comment type="function">
    <text evidence="1 8">Attaches a formyl group to the free amino group of methionyl-tRNA(fMet). The formyl group appears to play a dual role in the initiator identity of N-formylmethionyl-tRNA by promoting its recognition by IF2 and preventing the misappropriation of this tRNA by the elongation apparatus.</text>
</comment>
<evidence type="ECO:0000256" key="7">
    <source>
        <dbReference type="ARBA" id="ARBA00048558"/>
    </source>
</evidence>
<dbReference type="PANTHER" id="PTHR11138:SF5">
    <property type="entry name" value="METHIONYL-TRNA FORMYLTRANSFERASE, MITOCHONDRIAL"/>
    <property type="match status" value="1"/>
</dbReference>
<reference evidence="11 12" key="1">
    <citation type="submission" date="2015-03" db="EMBL/GenBank/DDBJ databases">
        <authorList>
            <person name="Murphy D."/>
        </authorList>
    </citation>
    <scope>NUCLEOTIDE SEQUENCE [LARGE SCALE GENOMIC DNA]</scope>
    <source>
        <strain evidence="11 12">OL-4</strain>
    </source>
</reference>
<dbReference type="Pfam" id="PF00551">
    <property type="entry name" value="Formyl_trans_N"/>
    <property type="match status" value="1"/>
</dbReference>
<keyword evidence="6 8" id="KW-0648">Protein biosynthesis</keyword>
<protein>
    <recommendedName>
        <fullName evidence="4 8">Methionyl-tRNA formyltransferase</fullName>
        <ecNumber evidence="3 8">2.1.2.9</ecNumber>
    </recommendedName>
</protein>
<dbReference type="InterPro" id="IPR036477">
    <property type="entry name" value="Formyl_transf_N_sf"/>
</dbReference>
<dbReference type="InterPro" id="IPR041711">
    <property type="entry name" value="Met-tRNA-FMT_N"/>
</dbReference>
<organism evidence="11 12">
    <name type="scientific">Syntrophomonas zehnderi OL-4</name>
    <dbReference type="NCBI Taxonomy" id="690567"/>
    <lineage>
        <taxon>Bacteria</taxon>
        <taxon>Bacillati</taxon>
        <taxon>Bacillota</taxon>
        <taxon>Clostridia</taxon>
        <taxon>Eubacteriales</taxon>
        <taxon>Syntrophomonadaceae</taxon>
        <taxon>Syntrophomonas</taxon>
    </lineage>
</organism>